<dbReference type="Proteomes" id="UP000298663">
    <property type="component" value="Chromosome X"/>
</dbReference>
<sequence length="181" mass="20991">MSSFNPSLVSGIRQQAERTRHEMQILLELLNDPRIKTPRQAQEDDAAFSENQKEDAGTIEAKPQHRETIAEEAKTKLSGPHHKLPLAINREGHQLKFPCRWWPNGAGGYTCFYEVYLRNKHLVNAGWETWDILWSGRSQPEEYCKLRPRNSTFFKTCWSESDSDIDAPKKSCWTDDEDVQD</sequence>
<comment type="caution">
    <text evidence="2">The sequence shown here is derived from an EMBL/GenBank/DDBJ whole genome shotgun (WGS) entry which is preliminary data.</text>
</comment>
<evidence type="ECO:0000313" key="2">
    <source>
        <dbReference type="EMBL" id="TMS32911.1"/>
    </source>
</evidence>
<accession>A0A4U8UJP5</accession>
<feature type="region of interest" description="Disordered" evidence="1">
    <location>
        <begin position="34"/>
        <end position="60"/>
    </location>
</feature>
<protein>
    <submittedName>
        <fullName evidence="2">Uncharacterized protein</fullName>
    </submittedName>
</protein>
<evidence type="ECO:0000256" key="1">
    <source>
        <dbReference type="SAM" id="MobiDB-lite"/>
    </source>
</evidence>
<proteinExistence type="predicted"/>
<reference evidence="2 3" key="1">
    <citation type="journal article" date="2015" name="Genome Biol.">
        <title>Comparative genomics of Steinernema reveals deeply conserved gene regulatory networks.</title>
        <authorList>
            <person name="Dillman A.R."/>
            <person name="Macchietto M."/>
            <person name="Porter C.F."/>
            <person name="Rogers A."/>
            <person name="Williams B."/>
            <person name="Antoshechkin I."/>
            <person name="Lee M.M."/>
            <person name="Goodwin Z."/>
            <person name="Lu X."/>
            <person name="Lewis E.E."/>
            <person name="Goodrich-Blair H."/>
            <person name="Stock S.P."/>
            <person name="Adams B.J."/>
            <person name="Sternberg P.W."/>
            <person name="Mortazavi A."/>
        </authorList>
    </citation>
    <scope>NUCLEOTIDE SEQUENCE [LARGE SCALE GENOMIC DNA]</scope>
    <source>
        <strain evidence="2 3">ALL</strain>
    </source>
</reference>
<keyword evidence="3" id="KW-1185">Reference proteome</keyword>
<dbReference type="EMBL" id="CM016762">
    <property type="protein sequence ID" value="TMS32911.1"/>
    <property type="molecule type" value="Genomic_DNA"/>
</dbReference>
<evidence type="ECO:0000313" key="3">
    <source>
        <dbReference type="Proteomes" id="UP000298663"/>
    </source>
</evidence>
<feature type="compositionally biased region" description="Basic and acidic residues" evidence="1">
    <location>
        <begin position="51"/>
        <end position="60"/>
    </location>
</feature>
<gene>
    <name evidence="2" type="ORF">L596_000704</name>
</gene>
<reference evidence="2 3" key="2">
    <citation type="journal article" date="2019" name="G3 (Bethesda)">
        <title>Hybrid Assembly of the Genome of the Entomopathogenic Nematode Steinernema carpocapsae Identifies the X-Chromosome.</title>
        <authorList>
            <person name="Serra L."/>
            <person name="Macchietto M."/>
            <person name="Macias-Munoz A."/>
            <person name="McGill C.J."/>
            <person name="Rodriguez I.M."/>
            <person name="Rodriguez B."/>
            <person name="Murad R."/>
            <person name="Mortazavi A."/>
        </authorList>
    </citation>
    <scope>NUCLEOTIDE SEQUENCE [LARGE SCALE GENOMIC DNA]</scope>
    <source>
        <strain evidence="2 3">ALL</strain>
    </source>
</reference>
<dbReference type="EMBL" id="AZBU02000001">
    <property type="protein sequence ID" value="TMS32911.1"/>
    <property type="molecule type" value="Genomic_DNA"/>
</dbReference>
<name>A0A4U8UJP5_STECR</name>
<dbReference type="AlphaFoldDB" id="A0A4U8UJP5"/>
<organism evidence="2 3">
    <name type="scientific">Steinernema carpocapsae</name>
    <name type="common">Entomopathogenic nematode</name>
    <dbReference type="NCBI Taxonomy" id="34508"/>
    <lineage>
        <taxon>Eukaryota</taxon>
        <taxon>Metazoa</taxon>
        <taxon>Ecdysozoa</taxon>
        <taxon>Nematoda</taxon>
        <taxon>Chromadorea</taxon>
        <taxon>Rhabditida</taxon>
        <taxon>Tylenchina</taxon>
        <taxon>Panagrolaimomorpha</taxon>
        <taxon>Strongyloidoidea</taxon>
        <taxon>Steinernematidae</taxon>
        <taxon>Steinernema</taxon>
    </lineage>
</organism>
<feature type="region of interest" description="Disordered" evidence="1">
    <location>
        <begin position="161"/>
        <end position="181"/>
    </location>
</feature>